<comment type="caution">
    <text evidence="14">The sequence shown here is derived from an EMBL/GenBank/DDBJ whole genome shotgun (WGS) entry which is preliminary data.</text>
</comment>
<dbReference type="EMBL" id="BMER01000001">
    <property type="protein sequence ID" value="GGG83530.1"/>
    <property type="molecule type" value="Genomic_DNA"/>
</dbReference>
<keyword evidence="10 12" id="KW-0472">Membrane</keyword>
<evidence type="ECO:0000256" key="8">
    <source>
        <dbReference type="ARBA" id="ARBA00023004"/>
    </source>
</evidence>
<protein>
    <submittedName>
        <fullName evidence="14">Fatty acid desaturase</fullName>
    </submittedName>
</protein>
<keyword evidence="7" id="KW-0560">Oxidoreductase</keyword>
<dbReference type="AlphaFoldDB" id="A0A917HMF7"/>
<dbReference type="PANTHER" id="PTHR11351">
    <property type="entry name" value="ACYL-COA DESATURASE"/>
    <property type="match status" value="1"/>
</dbReference>
<dbReference type="GO" id="GO:0016717">
    <property type="term" value="F:oxidoreductase activity, acting on paired donors, with oxidation of a pair of donors resulting in the reduction of molecular oxygen to two molecules of water"/>
    <property type="evidence" value="ECO:0007669"/>
    <property type="project" value="InterPro"/>
</dbReference>
<evidence type="ECO:0000256" key="10">
    <source>
        <dbReference type="ARBA" id="ARBA00023136"/>
    </source>
</evidence>
<dbReference type="GO" id="GO:0016020">
    <property type="term" value="C:membrane"/>
    <property type="evidence" value="ECO:0007669"/>
    <property type="project" value="UniProtKB-SubCell"/>
</dbReference>
<accession>A0A917HMF7</accession>
<evidence type="ECO:0000259" key="13">
    <source>
        <dbReference type="Pfam" id="PF00487"/>
    </source>
</evidence>
<feature type="transmembrane region" description="Helical" evidence="12">
    <location>
        <begin position="36"/>
        <end position="55"/>
    </location>
</feature>
<keyword evidence="8" id="KW-0408">Iron</keyword>
<reference evidence="14" key="1">
    <citation type="journal article" date="2014" name="Int. J. Syst. Evol. Microbiol.">
        <title>Complete genome sequence of Corynebacterium casei LMG S-19264T (=DSM 44701T), isolated from a smear-ripened cheese.</title>
        <authorList>
            <consortium name="US DOE Joint Genome Institute (JGI-PGF)"/>
            <person name="Walter F."/>
            <person name="Albersmeier A."/>
            <person name="Kalinowski J."/>
            <person name="Ruckert C."/>
        </authorList>
    </citation>
    <scope>NUCLEOTIDE SEQUENCE</scope>
    <source>
        <strain evidence="14">CGMCC 1.12195</strain>
    </source>
</reference>
<keyword evidence="3" id="KW-0444">Lipid biosynthesis</keyword>
<evidence type="ECO:0000256" key="3">
    <source>
        <dbReference type="ARBA" id="ARBA00022516"/>
    </source>
</evidence>
<name>A0A917HMF7_9SPHI</name>
<evidence type="ECO:0000256" key="2">
    <source>
        <dbReference type="ARBA" id="ARBA00008749"/>
    </source>
</evidence>
<evidence type="ECO:0000256" key="1">
    <source>
        <dbReference type="ARBA" id="ARBA00004141"/>
    </source>
</evidence>
<feature type="transmembrane region" description="Helical" evidence="12">
    <location>
        <begin position="128"/>
        <end position="145"/>
    </location>
</feature>
<keyword evidence="11" id="KW-0275">Fatty acid biosynthesis</keyword>
<feature type="transmembrane region" description="Helical" evidence="12">
    <location>
        <begin position="151"/>
        <end position="172"/>
    </location>
</feature>
<keyword evidence="6 12" id="KW-1133">Transmembrane helix</keyword>
<organism evidence="14 15">
    <name type="scientific">Parapedobacter pyrenivorans</name>
    <dbReference type="NCBI Taxonomy" id="1305674"/>
    <lineage>
        <taxon>Bacteria</taxon>
        <taxon>Pseudomonadati</taxon>
        <taxon>Bacteroidota</taxon>
        <taxon>Sphingobacteriia</taxon>
        <taxon>Sphingobacteriales</taxon>
        <taxon>Sphingobacteriaceae</taxon>
        <taxon>Parapedobacter</taxon>
    </lineage>
</organism>
<reference evidence="14" key="2">
    <citation type="submission" date="2020-09" db="EMBL/GenBank/DDBJ databases">
        <authorList>
            <person name="Sun Q."/>
            <person name="Zhou Y."/>
        </authorList>
    </citation>
    <scope>NUCLEOTIDE SEQUENCE</scope>
    <source>
        <strain evidence="14">CGMCC 1.12195</strain>
    </source>
</reference>
<dbReference type="RefSeq" id="WP_188505343.1">
    <property type="nucleotide sequence ID" value="NZ_BMER01000001.1"/>
</dbReference>
<proteinExistence type="inferred from homology"/>
<comment type="similarity">
    <text evidence="2">Belongs to the fatty acid desaturase type 2 family.</text>
</comment>
<keyword evidence="5" id="KW-0276">Fatty acid metabolism</keyword>
<dbReference type="Pfam" id="PF00487">
    <property type="entry name" value="FA_desaturase"/>
    <property type="match status" value="1"/>
</dbReference>
<evidence type="ECO:0000256" key="5">
    <source>
        <dbReference type="ARBA" id="ARBA00022832"/>
    </source>
</evidence>
<dbReference type="GO" id="GO:0006633">
    <property type="term" value="P:fatty acid biosynthetic process"/>
    <property type="evidence" value="ECO:0007669"/>
    <property type="project" value="UniProtKB-KW"/>
</dbReference>
<dbReference type="InterPro" id="IPR005804">
    <property type="entry name" value="FA_desaturase_dom"/>
</dbReference>
<keyword evidence="9" id="KW-0443">Lipid metabolism</keyword>
<dbReference type="PANTHER" id="PTHR11351:SF31">
    <property type="entry name" value="DESATURASE 1, ISOFORM A-RELATED"/>
    <property type="match status" value="1"/>
</dbReference>
<dbReference type="CDD" id="cd03505">
    <property type="entry name" value="Delta9-FADS-like"/>
    <property type="match status" value="1"/>
</dbReference>
<comment type="subcellular location">
    <subcellularLocation>
        <location evidence="1">Membrane</location>
        <topology evidence="1">Multi-pass membrane protein</topology>
    </subcellularLocation>
</comment>
<evidence type="ECO:0000256" key="12">
    <source>
        <dbReference type="SAM" id="Phobius"/>
    </source>
</evidence>
<feature type="domain" description="Fatty acid desaturase" evidence="13">
    <location>
        <begin position="3"/>
        <end position="228"/>
    </location>
</feature>
<evidence type="ECO:0000256" key="11">
    <source>
        <dbReference type="ARBA" id="ARBA00023160"/>
    </source>
</evidence>
<evidence type="ECO:0000256" key="6">
    <source>
        <dbReference type="ARBA" id="ARBA00022989"/>
    </source>
</evidence>
<evidence type="ECO:0000313" key="15">
    <source>
        <dbReference type="Proteomes" id="UP000660862"/>
    </source>
</evidence>
<sequence length="258" mass="30855">MVILFFFIGIWYLSLFSQTFFQHRYAAHGSFTMSRFWERFFFVFSYITQGSSYMSPRAYAIMHRMHHAYTDTERDPHSPNFSSNIFAMMWRTRNIYLDIDRRRMQVEERFTKNLPNWERLDRWGNAPLSRVLWVAAYIAFFLLFASSLWWFLLLPIVITMGAFHGAVINWFAHKYGYINFRLKNTSRNLLVVDVLMLGESYHNNHHKHPSSVNFGRRWHEIDPVYPIVLLLKWLRIINFPKASMSGPRSSSGKTIKSR</sequence>
<evidence type="ECO:0000313" key="14">
    <source>
        <dbReference type="EMBL" id="GGG83530.1"/>
    </source>
</evidence>
<evidence type="ECO:0000256" key="4">
    <source>
        <dbReference type="ARBA" id="ARBA00022692"/>
    </source>
</evidence>
<keyword evidence="4 12" id="KW-0812">Transmembrane</keyword>
<dbReference type="Proteomes" id="UP000660862">
    <property type="component" value="Unassembled WGS sequence"/>
</dbReference>
<keyword evidence="15" id="KW-1185">Reference proteome</keyword>
<dbReference type="InterPro" id="IPR015876">
    <property type="entry name" value="Acyl-CoA_DS"/>
</dbReference>
<gene>
    <name evidence="14" type="ORF">GCM10007415_15740</name>
</gene>
<evidence type="ECO:0000256" key="7">
    <source>
        <dbReference type="ARBA" id="ARBA00023002"/>
    </source>
</evidence>
<evidence type="ECO:0000256" key="9">
    <source>
        <dbReference type="ARBA" id="ARBA00023098"/>
    </source>
</evidence>